<protein>
    <submittedName>
        <fullName evidence="2">Uncharacterized protein</fullName>
    </submittedName>
</protein>
<dbReference type="EMBL" id="PGOL01000270">
    <property type="protein sequence ID" value="PKI73570.1"/>
    <property type="molecule type" value="Genomic_DNA"/>
</dbReference>
<organism evidence="2 3">
    <name type="scientific">Punica granatum</name>
    <name type="common">Pomegranate</name>
    <dbReference type="NCBI Taxonomy" id="22663"/>
    <lineage>
        <taxon>Eukaryota</taxon>
        <taxon>Viridiplantae</taxon>
        <taxon>Streptophyta</taxon>
        <taxon>Embryophyta</taxon>
        <taxon>Tracheophyta</taxon>
        <taxon>Spermatophyta</taxon>
        <taxon>Magnoliopsida</taxon>
        <taxon>eudicotyledons</taxon>
        <taxon>Gunneridae</taxon>
        <taxon>Pentapetalae</taxon>
        <taxon>rosids</taxon>
        <taxon>malvids</taxon>
        <taxon>Myrtales</taxon>
        <taxon>Lythraceae</taxon>
        <taxon>Punica</taxon>
    </lineage>
</organism>
<name>A0A2I0KZ21_PUNGR</name>
<keyword evidence="3" id="KW-1185">Reference proteome</keyword>
<evidence type="ECO:0000256" key="1">
    <source>
        <dbReference type="SAM" id="MobiDB-lite"/>
    </source>
</evidence>
<comment type="caution">
    <text evidence="2">The sequence shown here is derived from an EMBL/GenBank/DDBJ whole genome shotgun (WGS) entry which is preliminary data.</text>
</comment>
<dbReference type="Proteomes" id="UP000233551">
    <property type="component" value="Unassembled WGS sequence"/>
</dbReference>
<gene>
    <name evidence="2" type="ORF">CRG98_006018</name>
</gene>
<feature type="region of interest" description="Disordered" evidence="1">
    <location>
        <begin position="66"/>
        <end position="89"/>
    </location>
</feature>
<evidence type="ECO:0000313" key="3">
    <source>
        <dbReference type="Proteomes" id="UP000233551"/>
    </source>
</evidence>
<accession>A0A2I0KZ21</accession>
<evidence type="ECO:0000313" key="2">
    <source>
        <dbReference type="EMBL" id="PKI73570.1"/>
    </source>
</evidence>
<dbReference type="AlphaFoldDB" id="A0A2I0KZ21"/>
<reference evidence="2 3" key="1">
    <citation type="submission" date="2017-11" db="EMBL/GenBank/DDBJ databases">
        <title>De-novo sequencing of pomegranate (Punica granatum L.) genome.</title>
        <authorList>
            <person name="Akparov Z."/>
            <person name="Amiraslanov A."/>
            <person name="Hajiyeva S."/>
            <person name="Abbasov M."/>
            <person name="Kaur K."/>
            <person name="Hamwieh A."/>
            <person name="Solovyev V."/>
            <person name="Salamov A."/>
            <person name="Braich B."/>
            <person name="Kosarev P."/>
            <person name="Mahmoud A."/>
            <person name="Hajiyev E."/>
            <person name="Babayeva S."/>
            <person name="Izzatullayeva V."/>
            <person name="Mammadov A."/>
            <person name="Mammadov A."/>
            <person name="Sharifova S."/>
            <person name="Ojaghi J."/>
            <person name="Eynullazada K."/>
            <person name="Bayramov B."/>
            <person name="Abdulazimova A."/>
            <person name="Shahmuradov I."/>
        </authorList>
    </citation>
    <scope>NUCLEOTIDE SEQUENCE [LARGE SCALE GENOMIC DNA]</scope>
    <source>
        <strain evidence="3">cv. AG2017</strain>
        <tissue evidence="2">Leaf</tissue>
    </source>
</reference>
<sequence>MAVVAGVESTTASISPSLCSTENREIGRSGVVVAPISATNATIEVIGHPYDPRVLSVVCFPPISKPDYPDLNRSSGDPSRTGDHPLPTD</sequence>
<proteinExistence type="predicted"/>